<evidence type="ECO:0000313" key="5">
    <source>
        <dbReference type="Proteomes" id="UP001166251"/>
    </source>
</evidence>
<dbReference type="GO" id="GO:0016757">
    <property type="term" value="F:glycosyltransferase activity"/>
    <property type="evidence" value="ECO:0007669"/>
    <property type="project" value="UniProtKB-KW"/>
</dbReference>
<feature type="domain" description="Glycosyl transferase family 1" evidence="2">
    <location>
        <begin position="221"/>
        <end position="362"/>
    </location>
</feature>
<comment type="caution">
    <text evidence="4">The sequence shown here is derived from an EMBL/GenBank/DDBJ whole genome shotgun (WGS) entry which is preliminary data.</text>
</comment>
<dbReference type="SUPFAM" id="SSF53756">
    <property type="entry name" value="UDP-Glycosyltransferase/glycogen phosphorylase"/>
    <property type="match status" value="1"/>
</dbReference>
<dbReference type="Gene3D" id="3.40.50.2000">
    <property type="entry name" value="Glycogen Phosphorylase B"/>
    <property type="match status" value="2"/>
</dbReference>
<dbReference type="Pfam" id="PF13439">
    <property type="entry name" value="Glyco_transf_4"/>
    <property type="match status" value="1"/>
</dbReference>
<dbReference type="InterPro" id="IPR050194">
    <property type="entry name" value="Glycosyltransferase_grp1"/>
</dbReference>
<evidence type="ECO:0000256" key="1">
    <source>
        <dbReference type="SAM" id="Phobius"/>
    </source>
</evidence>
<dbReference type="Proteomes" id="UP001166251">
    <property type="component" value="Unassembled WGS sequence"/>
</dbReference>
<dbReference type="InterPro" id="IPR001296">
    <property type="entry name" value="Glyco_trans_1"/>
</dbReference>
<keyword evidence="5" id="KW-1185">Reference proteome</keyword>
<keyword evidence="4" id="KW-0328">Glycosyltransferase</keyword>
<keyword evidence="4" id="KW-0808">Transferase</keyword>
<gene>
    <name evidence="4" type="ORF">K0504_10420</name>
</gene>
<dbReference type="EC" id="2.4.-.-" evidence="4"/>
<dbReference type="InterPro" id="IPR028098">
    <property type="entry name" value="Glyco_trans_4-like_N"/>
</dbReference>
<keyword evidence="1" id="KW-0812">Transmembrane</keyword>
<keyword evidence="1" id="KW-1133">Transmembrane helix</keyword>
<organism evidence="4 5">
    <name type="scientific">Neiella holothuriorum</name>
    <dbReference type="NCBI Taxonomy" id="2870530"/>
    <lineage>
        <taxon>Bacteria</taxon>
        <taxon>Pseudomonadati</taxon>
        <taxon>Pseudomonadota</taxon>
        <taxon>Gammaproteobacteria</taxon>
        <taxon>Alteromonadales</taxon>
        <taxon>Echinimonadaceae</taxon>
        <taxon>Neiella</taxon>
    </lineage>
</organism>
<feature type="transmembrane region" description="Helical" evidence="1">
    <location>
        <begin position="75"/>
        <end position="95"/>
    </location>
</feature>
<name>A0ABS7EGH5_9GAMM</name>
<dbReference type="PANTHER" id="PTHR45947">
    <property type="entry name" value="SULFOQUINOVOSYL TRANSFERASE SQD2"/>
    <property type="match status" value="1"/>
</dbReference>
<reference evidence="4" key="1">
    <citation type="submission" date="2021-07" db="EMBL/GenBank/DDBJ databases">
        <title>Neiella marina sp. nov., isolated from the intestinal content of sea cucumber Apostichopus japonicus.</title>
        <authorList>
            <person name="Bai X."/>
        </authorList>
    </citation>
    <scope>NUCLEOTIDE SEQUENCE</scope>
    <source>
        <strain evidence="4">126</strain>
    </source>
</reference>
<evidence type="ECO:0000259" key="2">
    <source>
        <dbReference type="Pfam" id="PF00534"/>
    </source>
</evidence>
<dbReference type="Pfam" id="PF00534">
    <property type="entry name" value="Glycos_transf_1"/>
    <property type="match status" value="1"/>
</dbReference>
<dbReference type="PANTHER" id="PTHR45947:SF14">
    <property type="entry name" value="SLL1723 PROTEIN"/>
    <property type="match status" value="1"/>
</dbReference>
<proteinExistence type="predicted"/>
<accession>A0ABS7EGH5</accession>
<dbReference type="EMBL" id="JAHZSS010000011">
    <property type="protein sequence ID" value="MBW8191451.1"/>
    <property type="molecule type" value="Genomic_DNA"/>
</dbReference>
<protein>
    <submittedName>
        <fullName evidence="4">Glycosyltransferase</fullName>
        <ecNumber evidence="4">2.4.-.-</ecNumber>
    </submittedName>
</protein>
<evidence type="ECO:0000259" key="3">
    <source>
        <dbReference type="Pfam" id="PF13439"/>
    </source>
</evidence>
<keyword evidence="1" id="KW-0472">Membrane</keyword>
<sequence length="393" mass="44376">MDKQTSAPFSPKRVLHLSVDYPCINRPVNTPAVRNFIQANPDVDYHVFALTRTPWIHKTNCLDGDGNGDSKATSMAFWGLPYGIFLFLSMTIVAWRVRKQISQQGLTFDMIHAHKMTFEGIAAWWLSRWLKIPFVVSVRGEAESKIFKYKPHYKPFFQHLLNRCAKVFYVSAWFKPIINNQFVVAEGKQSLLPNFVSEQQLMPTADFSNNKLVTILNLDVYKKKGLDNLVQALQLLSVDHPNVHLDVIGRGSTKTKATIQGLIDSLGLNQRVVLCGEMSNQTLLSKLPNYAGLVLPSFNETFGMVYVEAMMSGVPILHSKSTGIDGFIDWVQARVAVDPSDVDDIAAGLITLLEHQHSYRQWLLANQQPLHLAFKKERHIEGYNQLLGEPQVA</sequence>
<dbReference type="RefSeq" id="WP_220104132.1">
    <property type="nucleotide sequence ID" value="NZ_JAHZSS010000011.1"/>
</dbReference>
<feature type="domain" description="Glycosyltransferase subfamily 4-like N-terminal" evidence="3">
    <location>
        <begin position="89"/>
        <end position="198"/>
    </location>
</feature>
<evidence type="ECO:0000313" key="4">
    <source>
        <dbReference type="EMBL" id="MBW8191451.1"/>
    </source>
</evidence>